<keyword evidence="2" id="KW-1185">Reference proteome</keyword>
<dbReference type="EMBL" id="MU005599">
    <property type="protein sequence ID" value="KAF2679973.1"/>
    <property type="molecule type" value="Genomic_DNA"/>
</dbReference>
<organism evidence="1 2">
    <name type="scientific">Lentithecium fluviatile CBS 122367</name>
    <dbReference type="NCBI Taxonomy" id="1168545"/>
    <lineage>
        <taxon>Eukaryota</taxon>
        <taxon>Fungi</taxon>
        <taxon>Dikarya</taxon>
        <taxon>Ascomycota</taxon>
        <taxon>Pezizomycotina</taxon>
        <taxon>Dothideomycetes</taxon>
        <taxon>Pleosporomycetidae</taxon>
        <taxon>Pleosporales</taxon>
        <taxon>Massarineae</taxon>
        <taxon>Lentitheciaceae</taxon>
        <taxon>Lentithecium</taxon>
    </lineage>
</organism>
<evidence type="ECO:0000313" key="2">
    <source>
        <dbReference type="Proteomes" id="UP000799291"/>
    </source>
</evidence>
<proteinExistence type="predicted"/>
<accession>A0A6G1IPR4</accession>
<protein>
    <submittedName>
        <fullName evidence="1">Uncharacterized protein</fullName>
    </submittedName>
</protein>
<reference evidence="1" key="1">
    <citation type="journal article" date="2020" name="Stud. Mycol.">
        <title>101 Dothideomycetes genomes: a test case for predicting lifestyles and emergence of pathogens.</title>
        <authorList>
            <person name="Haridas S."/>
            <person name="Albert R."/>
            <person name="Binder M."/>
            <person name="Bloem J."/>
            <person name="Labutti K."/>
            <person name="Salamov A."/>
            <person name="Andreopoulos B."/>
            <person name="Baker S."/>
            <person name="Barry K."/>
            <person name="Bills G."/>
            <person name="Bluhm B."/>
            <person name="Cannon C."/>
            <person name="Castanera R."/>
            <person name="Culley D."/>
            <person name="Daum C."/>
            <person name="Ezra D."/>
            <person name="Gonzalez J."/>
            <person name="Henrissat B."/>
            <person name="Kuo A."/>
            <person name="Liang C."/>
            <person name="Lipzen A."/>
            <person name="Lutzoni F."/>
            <person name="Magnuson J."/>
            <person name="Mondo S."/>
            <person name="Nolan M."/>
            <person name="Ohm R."/>
            <person name="Pangilinan J."/>
            <person name="Park H.-J."/>
            <person name="Ramirez L."/>
            <person name="Alfaro M."/>
            <person name="Sun H."/>
            <person name="Tritt A."/>
            <person name="Yoshinaga Y."/>
            <person name="Zwiers L.-H."/>
            <person name="Turgeon B."/>
            <person name="Goodwin S."/>
            <person name="Spatafora J."/>
            <person name="Crous P."/>
            <person name="Grigoriev I."/>
        </authorList>
    </citation>
    <scope>NUCLEOTIDE SEQUENCE</scope>
    <source>
        <strain evidence="1">CBS 122367</strain>
    </source>
</reference>
<sequence>MHPTKSFTLSIGLSAATFGGGIPTTILQDRAVSSNEPFSGYAGVDEIRLNDKQFFSSNADTGVKRHYQMHPFLKIFLLLARLLSVIVSLKSMPFRISMHRKTISQRTPICSHTFATSTNEFLSRPLEGSGKFNVLGIVETKKGDIRITFEGFRIEDEDCGCKFYVPTEARSSNSLSIPFSILDIRPRIEIRTASTTYLVIILFTLAVHPHPHPLAPLASRMTTSECIISRNDPSLLECGTGYSSAGVGLGDPLIGNHVCTRIGKKPKILFGLVYKGEQMQFYRVKRDVCDCLFCKSEESCKQNRTEVWAVPAGDNKKTSNDSTVMNQLYK</sequence>
<dbReference type="AlphaFoldDB" id="A0A6G1IPR4"/>
<gene>
    <name evidence="1" type="ORF">K458DRAFT_407563</name>
</gene>
<name>A0A6G1IPR4_9PLEO</name>
<evidence type="ECO:0000313" key="1">
    <source>
        <dbReference type="EMBL" id="KAF2679973.1"/>
    </source>
</evidence>
<dbReference type="Proteomes" id="UP000799291">
    <property type="component" value="Unassembled WGS sequence"/>
</dbReference>